<accession>A0A433CX75</accession>
<organism evidence="2 3">
    <name type="scientific">Jimgerdemannia flammicorona</name>
    <dbReference type="NCBI Taxonomy" id="994334"/>
    <lineage>
        <taxon>Eukaryota</taxon>
        <taxon>Fungi</taxon>
        <taxon>Fungi incertae sedis</taxon>
        <taxon>Mucoromycota</taxon>
        <taxon>Mucoromycotina</taxon>
        <taxon>Endogonomycetes</taxon>
        <taxon>Endogonales</taxon>
        <taxon>Endogonaceae</taxon>
        <taxon>Jimgerdemannia</taxon>
    </lineage>
</organism>
<dbReference type="CDD" id="cd00198">
    <property type="entry name" value="vWFA"/>
    <property type="match status" value="1"/>
</dbReference>
<keyword evidence="3" id="KW-1185">Reference proteome</keyword>
<dbReference type="InterPro" id="IPR002035">
    <property type="entry name" value="VWF_A"/>
</dbReference>
<evidence type="ECO:0000313" key="3">
    <source>
        <dbReference type="Proteomes" id="UP000268093"/>
    </source>
</evidence>
<feature type="domain" description="VWFA" evidence="1">
    <location>
        <begin position="210"/>
        <end position="459"/>
    </location>
</feature>
<name>A0A433CX75_9FUNG</name>
<comment type="caution">
    <text evidence="2">The sequence shown here is derived from an EMBL/GenBank/DDBJ whole genome shotgun (WGS) entry which is preliminary data.</text>
</comment>
<dbReference type="Proteomes" id="UP000268093">
    <property type="component" value="Unassembled WGS sequence"/>
</dbReference>
<dbReference type="SUPFAM" id="SSF53300">
    <property type="entry name" value="vWA-like"/>
    <property type="match status" value="1"/>
</dbReference>
<dbReference type="PROSITE" id="PS50234">
    <property type="entry name" value="VWFA"/>
    <property type="match status" value="1"/>
</dbReference>
<sequence>MVRRRRRRRYGSPSHTINAQLDVLDENVWEPMSMVPQIQKPEIVFIIVRPNPFCEYYCTLPFGHPQAEHETSHGKYSARDLDGIGISTIANPPTTLELNLLHHARLMAFSISLKKINPDSECPKDYVKHSLFWKRTGFAVVKSINTKPSQNNSASGGGSPNDTTASKSYCNCPLFHAPLRALPNGATGYVDVDGHYFRCQDPAYSRSDFHIIFVIDRSGSMNASDRKPLRDTPFEKKLRETHNNRLGAVYDAVIRFVDTRHSTLCNRAGMSAAAMSNDTLSLVLFESKAKTVIANRKLSGSDGLIEEMIKHYPSGGTDFAAAITQATAICVGNHDQSRIPVIVFLSDGECPPPKNELQLFDSVTTNVTESLLQNLSRANPFLITVLFGSSAGSQALRSMAKSVDQYHKTIAAKKSTSKSPSSIPPTTTPNASSSLQCRFYVALDEVKLAEYFIGIAKSLTDYKPTLIARR</sequence>
<evidence type="ECO:0000259" key="1">
    <source>
        <dbReference type="PROSITE" id="PS50234"/>
    </source>
</evidence>
<dbReference type="Pfam" id="PF13519">
    <property type="entry name" value="VWA_2"/>
    <property type="match status" value="1"/>
</dbReference>
<dbReference type="AlphaFoldDB" id="A0A433CX75"/>
<dbReference type="Gene3D" id="3.40.50.410">
    <property type="entry name" value="von Willebrand factor, type A domain"/>
    <property type="match status" value="1"/>
</dbReference>
<proteinExistence type="predicted"/>
<reference evidence="2 3" key="1">
    <citation type="journal article" date="2018" name="New Phytol.">
        <title>Phylogenomics of Endogonaceae and evolution of mycorrhizas within Mucoromycota.</title>
        <authorList>
            <person name="Chang Y."/>
            <person name="Desiro A."/>
            <person name="Na H."/>
            <person name="Sandor L."/>
            <person name="Lipzen A."/>
            <person name="Clum A."/>
            <person name="Barry K."/>
            <person name="Grigoriev I.V."/>
            <person name="Martin F.M."/>
            <person name="Stajich J.E."/>
            <person name="Smith M.E."/>
            <person name="Bonito G."/>
            <person name="Spatafora J.W."/>
        </authorList>
    </citation>
    <scope>NUCLEOTIDE SEQUENCE [LARGE SCALE GENOMIC DNA]</scope>
    <source>
        <strain evidence="2 3">GMNB39</strain>
    </source>
</reference>
<dbReference type="EMBL" id="RBNI01011502">
    <property type="protein sequence ID" value="RUP43187.1"/>
    <property type="molecule type" value="Genomic_DNA"/>
</dbReference>
<dbReference type="OrthoDB" id="2343366at2759"/>
<dbReference type="InterPro" id="IPR036465">
    <property type="entry name" value="vWFA_dom_sf"/>
</dbReference>
<dbReference type="SMART" id="SM00327">
    <property type="entry name" value="VWA"/>
    <property type="match status" value="1"/>
</dbReference>
<evidence type="ECO:0000313" key="2">
    <source>
        <dbReference type="EMBL" id="RUP43187.1"/>
    </source>
</evidence>
<gene>
    <name evidence="2" type="ORF">BC936DRAFT_137502</name>
</gene>
<protein>
    <recommendedName>
        <fullName evidence="1">VWFA domain-containing protein</fullName>
    </recommendedName>
</protein>